<proteinExistence type="predicted"/>
<protein>
    <submittedName>
        <fullName evidence="3">Spore coat U domain-containing protein</fullName>
    </submittedName>
</protein>
<dbReference type="SMART" id="SM00972">
    <property type="entry name" value="SCPU"/>
    <property type="match status" value="1"/>
</dbReference>
<dbReference type="PANTHER" id="PTHR37089">
    <property type="entry name" value="PROTEIN U-RELATED"/>
    <property type="match status" value="1"/>
</dbReference>
<keyword evidence="1" id="KW-0732">Signal</keyword>
<evidence type="ECO:0000313" key="3">
    <source>
        <dbReference type="EMBL" id="MFC6362084.1"/>
    </source>
</evidence>
<feature type="signal peptide" evidence="1">
    <location>
        <begin position="1"/>
        <end position="25"/>
    </location>
</feature>
<dbReference type="Proteomes" id="UP001596215">
    <property type="component" value="Unassembled WGS sequence"/>
</dbReference>
<feature type="chain" id="PRO_5045967950" evidence="1">
    <location>
        <begin position="26"/>
        <end position="320"/>
    </location>
</feature>
<dbReference type="InterPro" id="IPR053167">
    <property type="entry name" value="Spore_coat_component"/>
</dbReference>
<accession>A0ABW1VLZ4</accession>
<reference evidence="4" key="1">
    <citation type="journal article" date="2019" name="Int. J. Syst. Evol. Microbiol.">
        <title>The Global Catalogue of Microorganisms (GCM) 10K type strain sequencing project: providing services to taxonomists for standard genome sequencing and annotation.</title>
        <authorList>
            <consortium name="The Broad Institute Genomics Platform"/>
            <consortium name="The Broad Institute Genome Sequencing Center for Infectious Disease"/>
            <person name="Wu L."/>
            <person name="Ma J."/>
        </authorList>
    </citation>
    <scope>NUCLEOTIDE SEQUENCE [LARGE SCALE GENOMIC DNA]</scope>
    <source>
        <strain evidence="4">CGMCC 4.1530</strain>
    </source>
</reference>
<organism evidence="3 4">
    <name type="scientific">Tatumella punctata</name>
    <dbReference type="NCBI Taxonomy" id="399969"/>
    <lineage>
        <taxon>Bacteria</taxon>
        <taxon>Pseudomonadati</taxon>
        <taxon>Pseudomonadota</taxon>
        <taxon>Gammaproteobacteria</taxon>
        <taxon>Enterobacterales</taxon>
        <taxon>Erwiniaceae</taxon>
        <taxon>Tatumella</taxon>
    </lineage>
</organism>
<dbReference type="Pfam" id="PF05229">
    <property type="entry name" value="SCPU"/>
    <property type="match status" value="1"/>
</dbReference>
<gene>
    <name evidence="3" type="ORF">ACFP73_08225</name>
</gene>
<dbReference type="InterPro" id="IPR007893">
    <property type="entry name" value="Spore_coat_U/FanG"/>
</dbReference>
<sequence length="320" mass="34319">MPVTRIFIFLLVLSGGLFFSASASADPHCWTGDGAGYNFGTVTPGQAVSSTAQIGITCNSYDPSTDYIRLCLNFIDENAPVAMNPNGISGYPLYFNVYPSDSPETALSANSSVFAQFDMAVPSGQSASGSFILTGRILAGQTKLTAMDYYKYNFFAYYKYAFASSRNQLPSCAAMPNTYSQNRISVSATASVKQGCTLDQVSDLDFGQHSPALSPQLSATAISTLSVTCPVNTSFSVALGNGLHSQQSVRQLCNTADNQCVSYQLYQDAAHSVVWNDTNTQTVRSATGNSQNLIVYGVLPDQNWPTAGNYTDTVTVTLRY</sequence>
<evidence type="ECO:0000256" key="1">
    <source>
        <dbReference type="SAM" id="SignalP"/>
    </source>
</evidence>
<name>A0ABW1VLZ4_9GAMM</name>
<keyword evidence="4" id="KW-1185">Reference proteome</keyword>
<evidence type="ECO:0000313" key="4">
    <source>
        <dbReference type="Proteomes" id="UP001596215"/>
    </source>
</evidence>
<comment type="caution">
    <text evidence="3">The sequence shown here is derived from an EMBL/GenBank/DDBJ whole genome shotgun (WGS) entry which is preliminary data.</text>
</comment>
<dbReference type="EMBL" id="JBHSUC010000008">
    <property type="protein sequence ID" value="MFC6362084.1"/>
    <property type="molecule type" value="Genomic_DNA"/>
</dbReference>
<dbReference type="RefSeq" id="WP_212706704.1">
    <property type="nucleotide sequence ID" value="NZ_BAAAFW010000060.1"/>
</dbReference>
<feature type="domain" description="Spore coat protein U/FanG" evidence="2">
    <location>
        <begin position="186"/>
        <end position="317"/>
    </location>
</feature>
<evidence type="ECO:0000259" key="2">
    <source>
        <dbReference type="Pfam" id="PF05229"/>
    </source>
</evidence>